<accession>A0AAQ3U4J2</accession>
<evidence type="ECO:0000313" key="2">
    <source>
        <dbReference type="Proteomes" id="UP001341281"/>
    </source>
</evidence>
<dbReference type="PANTHER" id="PTHR33157">
    <property type="entry name" value="AUTONOMOUS TRANSPOSABLE ELEMENT EN-1 MOSAIC PROTEIN-RELATED"/>
    <property type="match status" value="1"/>
</dbReference>
<protein>
    <submittedName>
        <fullName evidence="1">Uncharacterized protein</fullName>
    </submittedName>
</protein>
<keyword evidence="2" id="KW-1185">Reference proteome</keyword>
<proteinExistence type="predicted"/>
<feature type="non-terminal residue" evidence="1">
    <location>
        <position position="1"/>
    </location>
</feature>
<dbReference type="GO" id="GO:0032196">
    <property type="term" value="P:transposition"/>
    <property type="evidence" value="ECO:0007669"/>
    <property type="project" value="InterPro"/>
</dbReference>
<reference evidence="1 2" key="1">
    <citation type="submission" date="2024-02" db="EMBL/GenBank/DDBJ databases">
        <title>High-quality chromosome-scale genome assembly of Pensacola bahiagrass (Paspalum notatum Flugge var. saurae).</title>
        <authorList>
            <person name="Vega J.M."/>
            <person name="Podio M."/>
            <person name="Orjuela J."/>
            <person name="Siena L.A."/>
            <person name="Pessino S.C."/>
            <person name="Combes M.C."/>
            <person name="Mariac C."/>
            <person name="Albertini E."/>
            <person name="Pupilli F."/>
            <person name="Ortiz J.P.A."/>
            <person name="Leblanc O."/>
        </authorList>
    </citation>
    <scope>NUCLEOTIDE SEQUENCE [LARGE SCALE GENOMIC DNA]</scope>
    <source>
        <strain evidence="1">R1</strain>
        <tissue evidence="1">Leaf</tissue>
    </source>
</reference>
<dbReference type="PANTHER" id="PTHR33157:SF14">
    <property type="entry name" value="AUTONOMOUS TRANSPOSABLE ELEMENT EN-1 MOSAIC PROTEIN"/>
    <property type="match status" value="1"/>
</dbReference>
<dbReference type="Proteomes" id="UP001341281">
    <property type="component" value="Chromosome 07"/>
</dbReference>
<gene>
    <name evidence="1" type="ORF">U9M48_031176</name>
</gene>
<name>A0AAQ3U4J2_PASNO</name>
<sequence>TRDAKEAKSGIKSSFVDVYIEGHKGSDSEKPEVLCDEQATKKLAKYKENVIQRHGPEFDWRVAAPDVEAIYHAGGELPHGRCHLTTSAVLSPEDHHLKMLRVGLDPMLQSFDLHNFSHRFHLTTSAFLAAKDHHLKMLRVLSLLLTR</sequence>
<dbReference type="EMBL" id="CP144751">
    <property type="protein sequence ID" value="WVZ84114.1"/>
    <property type="molecule type" value="Genomic_DNA"/>
</dbReference>
<dbReference type="AlphaFoldDB" id="A0AAQ3U4J2"/>
<dbReference type="InterPro" id="IPR039266">
    <property type="entry name" value="EN-1/SPM"/>
</dbReference>
<organism evidence="1 2">
    <name type="scientific">Paspalum notatum var. saurae</name>
    <dbReference type="NCBI Taxonomy" id="547442"/>
    <lineage>
        <taxon>Eukaryota</taxon>
        <taxon>Viridiplantae</taxon>
        <taxon>Streptophyta</taxon>
        <taxon>Embryophyta</taxon>
        <taxon>Tracheophyta</taxon>
        <taxon>Spermatophyta</taxon>
        <taxon>Magnoliopsida</taxon>
        <taxon>Liliopsida</taxon>
        <taxon>Poales</taxon>
        <taxon>Poaceae</taxon>
        <taxon>PACMAD clade</taxon>
        <taxon>Panicoideae</taxon>
        <taxon>Andropogonodae</taxon>
        <taxon>Paspaleae</taxon>
        <taxon>Paspalinae</taxon>
        <taxon>Paspalum</taxon>
    </lineage>
</organism>
<evidence type="ECO:0000313" key="1">
    <source>
        <dbReference type="EMBL" id="WVZ84114.1"/>
    </source>
</evidence>